<dbReference type="Proteomes" id="UP001431429">
    <property type="component" value="Unassembled WGS sequence"/>
</dbReference>
<evidence type="ECO:0000313" key="10">
    <source>
        <dbReference type="Proteomes" id="UP001431429"/>
    </source>
</evidence>
<evidence type="ECO:0000256" key="8">
    <source>
        <dbReference type="SAM" id="Phobius"/>
    </source>
</evidence>
<protein>
    <submittedName>
        <fullName evidence="9">Iron chelate uptake ABC transporter family permease subunit</fullName>
    </submittedName>
</protein>
<sequence length="319" mass="32444">MFFAGVLLLLVVASASVSIGAQTIAPLEIWRAFTDYGGTDHQLIIRDIRVPRTVLGICAGAALAVAGALMQTLTRNPLAEPGILGVTAGAGFAITLGTVFGLTNSPPAQLALALLGSLLAALAVHSVGRTSPLRLVLAGIALSSVLAGVSLGLRLMLPDVFDHFRFWAVGSLAGREQLPIALPVAAIVVALICAMALTKALNALSLGEDVAHALGIHVVRSRLAVLAVITVLAGAATAVAGPIAFLGLMVPHIARRPAGGSVPWLIAYALVLGPVLLLLSDIGARVLLTTGEVPVAVVTAFLGAPVLIWTVRRAGAVTL</sequence>
<dbReference type="SUPFAM" id="SSF81345">
    <property type="entry name" value="ABC transporter involved in vitamin B12 uptake, BtuC"/>
    <property type="match status" value="1"/>
</dbReference>
<dbReference type="Gene3D" id="1.10.3470.10">
    <property type="entry name" value="ABC transporter involved in vitamin B12 uptake, BtuC"/>
    <property type="match status" value="1"/>
</dbReference>
<dbReference type="InterPro" id="IPR000522">
    <property type="entry name" value="ABC_transptr_permease_BtuC"/>
</dbReference>
<evidence type="ECO:0000256" key="6">
    <source>
        <dbReference type="ARBA" id="ARBA00022989"/>
    </source>
</evidence>
<comment type="caution">
    <text evidence="9">The sequence shown here is derived from an EMBL/GenBank/DDBJ whole genome shotgun (WGS) entry which is preliminary data.</text>
</comment>
<comment type="similarity">
    <text evidence="2">Belongs to the binding-protein-dependent transport system permease family. FecCD subfamily.</text>
</comment>
<comment type="subcellular location">
    <subcellularLocation>
        <location evidence="1">Cell membrane</location>
        <topology evidence="1">Multi-pass membrane protein</topology>
    </subcellularLocation>
</comment>
<accession>A0ABT0UMJ8</accession>
<keyword evidence="3" id="KW-0813">Transport</keyword>
<dbReference type="InterPro" id="IPR037294">
    <property type="entry name" value="ABC_BtuC-like"/>
</dbReference>
<evidence type="ECO:0000256" key="1">
    <source>
        <dbReference type="ARBA" id="ARBA00004651"/>
    </source>
</evidence>
<feature type="transmembrane region" description="Helical" evidence="8">
    <location>
        <begin position="262"/>
        <end position="279"/>
    </location>
</feature>
<evidence type="ECO:0000256" key="3">
    <source>
        <dbReference type="ARBA" id="ARBA00022448"/>
    </source>
</evidence>
<evidence type="ECO:0000256" key="5">
    <source>
        <dbReference type="ARBA" id="ARBA00022692"/>
    </source>
</evidence>
<gene>
    <name evidence="9" type="ORF">NBG84_15460</name>
</gene>
<feature type="transmembrane region" description="Helical" evidence="8">
    <location>
        <begin position="135"/>
        <end position="157"/>
    </location>
</feature>
<proteinExistence type="inferred from homology"/>
<evidence type="ECO:0000256" key="4">
    <source>
        <dbReference type="ARBA" id="ARBA00022475"/>
    </source>
</evidence>
<reference evidence="9" key="1">
    <citation type="submission" date="2022-06" db="EMBL/GenBank/DDBJ databases">
        <title>Genome public.</title>
        <authorList>
            <person name="Sun Q."/>
        </authorList>
    </citation>
    <scope>NUCLEOTIDE SEQUENCE</scope>
    <source>
        <strain evidence="9">CWNU-1</strain>
    </source>
</reference>
<dbReference type="Pfam" id="PF01032">
    <property type="entry name" value="FecCD"/>
    <property type="match status" value="1"/>
</dbReference>
<keyword evidence="4" id="KW-1003">Cell membrane</keyword>
<feature type="transmembrane region" description="Helical" evidence="8">
    <location>
        <begin position="108"/>
        <end position="128"/>
    </location>
</feature>
<feature type="transmembrane region" description="Helical" evidence="8">
    <location>
        <begin position="223"/>
        <end position="250"/>
    </location>
</feature>
<evidence type="ECO:0000256" key="7">
    <source>
        <dbReference type="ARBA" id="ARBA00023136"/>
    </source>
</evidence>
<keyword evidence="6 8" id="KW-1133">Transmembrane helix</keyword>
<feature type="transmembrane region" description="Helical" evidence="8">
    <location>
        <begin position="286"/>
        <end position="309"/>
    </location>
</feature>
<dbReference type="PANTHER" id="PTHR30472">
    <property type="entry name" value="FERRIC ENTEROBACTIN TRANSPORT SYSTEM PERMEASE PROTEIN"/>
    <property type="match status" value="1"/>
</dbReference>
<keyword evidence="7 8" id="KW-0472">Membrane</keyword>
<keyword evidence="5 8" id="KW-0812">Transmembrane</keyword>
<organism evidence="9 10">
    <name type="scientific">Streptomyces albipurpureus</name>
    <dbReference type="NCBI Taxonomy" id="2897419"/>
    <lineage>
        <taxon>Bacteria</taxon>
        <taxon>Bacillati</taxon>
        <taxon>Actinomycetota</taxon>
        <taxon>Actinomycetes</taxon>
        <taxon>Kitasatosporales</taxon>
        <taxon>Streptomycetaceae</taxon>
        <taxon>Streptomyces</taxon>
    </lineage>
</organism>
<keyword evidence="10" id="KW-1185">Reference proteome</keyword>
<dbReference type="RefSeq" id="WP_250920069.1">
    <property type="nucleotide sequence ID" value="NZ_JAMQAW010000011.1"/>
</dbReference>
<dbReference type="CDD" id="cd06550">
    <property type="entry name" value="TM_ABC_iron-siderophores_like"/>
    <property type="match status" value="1"/>
</dbReference>
<evidence type="ECO:0000256" key="2">
    <source>
        <dbReference type="ARBA" id="ARBA00007935"/>
    </source>
</evidence>
<dbReference type="PANTHER" id="PTHR30472:SF1">
    <property type="entry name" value="FE(3+) DICITRATE TRANSPORT SYSTEM PERMEASE PROTEIN FECC-RELATED"/>
    <property type="match status" value="1"/>
</dbReference>
<feature type="transmembrane region" description="Helical" evidence="8">
    <location>
        <begin position="177"/>
        <end position="197"/>
    </location>
</feature>
<feature type="transmembrane region" description="Helical" evidence="8">
    <location>
        <begin position="82"/>
        <end position="102"/>
    </location>
</feature>
<dbReference type="EMBL" id="JAMQAW010000011">
    <property type="protein sequence ID" value="MCM2389670.1"/>
    <property type="molecule type" value="Genomic_DNA"/>
</dbReference>
<name>A0ABT0UMJ8_9ACTN</name>
<evidence type="ECO:0000313" key="9">
    <source>
        <dbReference type="EMBL" id="MCM2389670.1"/>
    </source>
</evidence>
<feature type="transmembrane region" description="Helical" evidence="8">
    <location>
        <begin position="53"/>
        <end position="70"/>
    </location>
</feature>